<proteinExistence type="predicted"/>
<dbReference type="RefSeq" id="WP_012376177.1">
    <property type="nucleotide sequence ID" value="NC_010571.1"/>
</dbReference>
<accession>B1ZU86</accession>
<protein>
    <submittedName>
        <fullName evidence="4">Lipolytic protein G-D-S-L family</fullName>
    </submittedName>
</protein>
<feature type="signal peptide" evidence="2">
    <location>
        <begin position="1"/>
        <end position="38"/>
    </location>
</feature>
<sequence>MKSRFFLINRSLRAVRPALRPAGWLACCGLLLAPWAQAQSLSTPVARTDGNSLLAHEQLLAKARRGGVDVYFVGDSIARRWGASEALYAAFLEHWNATFRGWNAGNFAWGADGLQHILWRIENGELDGVNPDVIVILAGANNVGTAIGSDAGVAALVEGVAHLIERCRYKAPSATIILTALFPSGTLAVMPTINRINAGLAALADGQTVRFLNVNSRLTDAAGALLPGMMGDGLHPTLQGYQVWADGLTPLLTELLGPREPANDHAPPPTGDPSALRPVYSPSTSPPFVPAQSLAVPVGATSGKVVGTVQAIDPDAGEVGDWLITGGTGAGVFAVNANTGQLTVAAGPLAAGSSYTLSLSTRNGFGRSAAGTVTVRVTDQPQKVTGCGYEFAADITHPNGNVYDQVLLTGPIVTIRADPGQMVRASYLDLNDDIVQIEFAGPGELTVSLAAASAPAFPQNYRQEINYVKGHATIAIAGADEATNLSVFTVGRKTAVQQSLFLEVLYDGIADLARVIIASPTRRFGGLRTADAEYWATYGDTGISAPGVRFSGPVNLHNISAREQAVPVLVTGPIDPREVEGRTIDGCVLVAGGDMAQPGGRAIEVGDVAAIYFGGGEDSHGTPLPAQQNRASFIRQRQDVTAAVVRTQ</sequence>
<dbReference type="Gene3D" id="2.60.40.60">
    <property type="entry name" value="Cadherins"/>
    <property type="match status" value="1"/>
</dbReference>
<name>B1ZU86_OPITP</name>
<evidence type="ECO:0000256" key="2">
    <source>
        <dbReference type="SAM" id="SignalP"/>
    </source>
</evidence>
<feature type="domain" description="SGNH hydrolase-type esterase" evidence="3">
    <location>
        <begin position="72"/>
        <end position="243"/>
    </location>
</feature>
<evidence type="ECO:0000259" key="3">
    <source>
        <dbReference type="Pfam" id="PF13472"/>
    </source>
</evidence>
<dbReference type="PANTHER" id="PTHR30383">
    <property type="entry name" value="THIOESTERASE 1/PROTEASE 1/LYSOPHOSPHOLIPASE L1"/>
    <property type="match status" value="1"/>
</dbReference>
<dbReference type="OrthoDB" id="2513075at2"/>
<dbReference type="GO" id="GO:0005509">
    <property type="term" value="F:calcium ion binding"/>
    <property type="evidence" value="ECO:0007669"/>
    <property type="project" value="InterPro"/>
</dbReference>
<dbReference type="InterPro" id="IPR013830">
    <property type="entry name" value="SGNH_hydro"/>
</dbReference>
<feature type="region of interest" description="Disordered" evidence="1">
    <location>
        <begin position="256"/>
        <end position="284"/>
    </location>
</feature>
<dbReference type="AlphaFoldDB" id="B1ZU86"/>
<evidence type="ECO:0000313" key="5">
    <source>
        <dbReference type="Proteomes" id="UP000007013"/>
    </source>
</evidence>
<dbReference type="GO" id="GO:0016020">
    <property type="term" value="C:membrane"/>
    <property type="evidence" value="ECO:0007669"/>
    <property type="project" value="InterPro"/>
</dbReference>
<dbReference type="EMBL" id="CP001032">
    <property type="protein sequence ID" value="ACB76648.1"/>
    <property type="molecule type" value="Genomic_DNA"/>
</dbReference>
<keyword evidence="2" id="KW-0732">Signal</keyword>
<dbReference type="GO" id="GO:0016788">
    <property type="term" value="F:hydrolase activity, acting on ester bonds"/>
    <property type="evidence" value="ECO:0007669"/>
    <property type="project" value="UniProtKB-ARBA"/>
</dbReference>
<organism evidence="4 5">
    <name type="scientific">Opitutus terrae (strain DSM 11246 / JCM 15787 / PB90-1)</name>
    <dbReference type="NCBI Taxonomy" id="452637"/>
    <lineage>
        <taxon>Bacteria</taxon>
        <taxon>Pseudomonadati</taxon>
        <taxon>Verrucomicrobiota</taxon>
        <taxon>Opitutia</taxon>
        <taxon>Opitutales</taxon>
        <taxon>Opitutaceae</taxon>
        <taxon>Opitutus</taxon>
    </lineage>
</organism>
<evidence type="ECO:0000256" key="1">
    <source>
        <dbReference type="SAM" id="MobiDB-lite"/>
    </source>
</evidence>
<dbReference type="Proteomes" id="UP000007013">
    <property type="component" value="Chromosome"/>
</dbReference>
<dbReference type="Pfam" id="PF13472">
    <property type="entry name" value="Lipase_GDSL_2"/>
    <property type="match status" value="1"/>
</dbReference>
<dbReference type="SUPFAM" id="SSF52266">
    <property type="entry name" value="SGNH hydrolase"/>
    <property type="match status" value="1"/>
</dbReference>
<keyword evidence="5" id="KW-1185">Reference proteome</keyword>
<dbReference type="SUPFAM" id="SSF49313">
    <property type="entry name" value="Cadherin-like"/>
    <property type="match status" value="1"/>
</dbReference>
<evidence type="ECO:0000313" key="4">
    <source>
        <dbReference type="EMBL" id="ACB76648.1"/>
    </source>
</evidence>
<dbReference type="eggNOG" id="COG2755">
    <property type="taxonomic scope" value="Bacteria"/>
</dbReference>
<dbReference type="Gene3D" id="3.40.50.1110">
    <property type="entry name" value="SGNH hydrolase"/>
    <property type="match status" value="1"/>
</dbReference>
<dbReference type="InterPro" id="IPR015919">
    <property type="entry name" value="Cadherin-like_sf"/>
</dbReference>
<dbReference type="KEGG" id="ote:Oter_3371"/>
<dbReference type="CDD" id="cd11304">
    <property type="entry name" value="Cadherin_repeat"/>
    <property type="match status" value="1"/>
</dbReference>
<gene>
    <name evidence="4" type="ordered locus">Oter_3371</name>
</gene>
<reference evidence="4 5" key="1">
    <citation type="journal article" date="2011" name="J. Bacteriol.">
        <title>Genome sequence of the verrucomicrobium Opitutus terrae PB90-1, an abundant inhabitant of rice paddy soil ecosystems.</title>
        <authorList>
            <person name="van Passel M.W."/>
            <person name="Kant R."/>
            <person name="Palva A."/>
            <person name="Copeland A."/>
            <person name="Lucas S."/>
            <person name="Lapidus A."/>
            <person name="Glavina del Rio T."/>
            <person name="Pitluck S."/>
            <person name="Goltsman E."/>
            <person name="Clum A."/>
            <person name="Sun H."/>
            <person name="Schmutz J."/>
            <person name="Larimer F.W."/>
            <person name="Land M.L."/>
            <person name="Hauser L."/>
            <person name="Kyrpides N."/>
            <person name="Mikhailova N."/>
            <person name="Richardson P.P."/>
            <person name="Janssen P.H."/>
            <person name="de Vos W.M."/>
            <person name="Smidt H."/>
        </authorList>
    </citation>
    <scope>NUCLEOTIDE SEQUENCE [LARGE SCALE GENOMIC DNA]</scope>
    <source>
        <strain evidence="5">DSM 11246 / JCM 15787 / PB90-1</strain>
    </source>
</reference>
<dbReference type="InterPro" id="IPR051532">
    <property type="entry name" value="Ester_Hydrolysis_Enzymes"/>
</dbReference>
<feature type="chain" id="PRO_5002774924" evidence="2">
    <location>
        <begin position="39"/>
        <end position="648"/>
    </location>
</feature>
<dbReference type="InterPro" id="IPR036514">
    <property type="entry name" value="SGNH_hydro_sf"/>
</dbReference>
<dbReference type="STRING" id="452637.Oter_3371"/>
<dbReference type="HOGENOM" id="CLU_422636_0_0_0"/>